<evidence type="ECO:0000313" key="2">
    <source>
        <dbReference type="Proteomes" id="UP000886687"/>
    </source>
</evidence>
<dbReference type="PROSITE" id="PS51257">
    <property type="entry name" value="PROKAR_LIPOPROTEIN"/>
    <property type="match status" value="1"/>
</dbReference>
<gene>
    <name evidence="1" type="ORF">JAZ04_04540</name>
</gene>
<dbReference type="AlphaFoldDB" id="A0A9E4K313"/>
<accession>A0A9E4K313</accession>
<dbReference type="EMBL" id="JAEPDI010000001">
    <property type="protein sequence ID" value="MCG7938113.1"/>
    <property type="molecule type" value="Genomic_DNA"/>
</dbReference>
<dbReference type="Gene3D" id="2.20.110.10">
    <property type="entry name" value="Histone H3 K4-specific methyltransferase SET7/9 N-terminal domain"/>
    <property type="match status" value="1"/>
</dbReference>
<dbReference type="Proteomes" id="UP000886687">
    <property type="component" value="Unassembled WGS sequence"/>
</dbReference>
<comment type="caution">
    <text evidence="1">The sequence shown here is derived from an EMBL/GenBank/DDBJ whole genome shotgun (WGS) entry which is preliminary data.</text>
</comment>
<reference evidence="1" key="1">
    <citation type="journal article" date="2021" name="Proc. Natl. Acad. Sci. U.S.A.">
        <title>Global biogeography of chemosynthetic symbionts reveals both localized and globally distributed symbiont groups. .</title>
        <authorList>
            <person name="Osvatic J.T."/>
            <person name="Wilkins L.G.E."/>
            <person name="Leibrecht L."/>
            <person name="Leray M."/>
            <person name="Zauner S."/>
            <person name="Polzin J."/>
            <person name="Camacho Y."/>
            <person name="Gros O."/>
            <person name="van Gils J.A."/>
            <person name="Eisen J.A."/>
            <person name="Petersen J.M."/>
            <person name="Yuen B."/>
        </authorList>
    </citation>
    <scope>NUCLEOTIDE SEQUENCE</scope>
    <source>
        <strain evidence="1">MAGL173</strain>
    </source>
</reference>
<name>A0A9E4K313_9GAMM</name>
<dbReference type="SUPFAM" id="SSF82185">
    <property type="entry name" value="Histone H3 K4-specific methyltransferase SET7/9 N-terminal domain"/>
    <property type="match status" value="1"/>
</dbReference>
<protein>
    <recommendedName>
        <fullName evidence="3">MORN repeat protein</fullName>
    </recommendedName>
</protein>
<organism evidence="1 2">
    <name type="scientific">Candidatus Thiodiazotropha lotti</name>
    <dbReference type="NCBI Taxonomy" id="2792787"/>
    <lineage>
        <taxon>Bacteria</taxon>
        <taxon>Pseudomonadati</taxon>
        <taxon>Pseudomonadota</taxon>
        <taxon>Gammaproteobacteria</taxon>
        <taxon>Chromatiales</taxon>
        <taxon>Sedimenticolaceae</taxon>
        <taxon>Candidatus Thiodiazotropha</taxon>
    </lineage>
</organism>
<evidence type="ECO:0000313" key="1">
    <source>
        <dbReference type="EMBL" id="MCG7938113.1"/>
    </source>
</evidence>
<evidence type="ECO:0008006" key="3">
    <source>
        <dbReference type="Google" id="ProtNLM"/>
    </source>
</evidence>
<sequence>MKSIFIIFSVFVVLQGCGEPVSQPKAMLAQTIKCPEGSYTEIERWGGIGENGWLRACKMKHGLFTAWHGEVKAVEGNYVNGLEEGVWRFWNRDGEKYKEITYKSGKEINVKDFQ</sequence>
<proteinExistence type="predicted"/>